<proteinExistence type="predicted"/>
<reference evidence="2" key="1">
    <citation type="journal article" date="2021" name="PeerJ">
        <title>Extensive microbial diversity within the chicken gut microbiome revealed by metagenomics and culture.</title>
        <authorList>
            <person name="Gilroy R."/>
            <person name="Ravi A."/>
            <person name="Getino M."/>
            <person name="Pursley I."/>
            <person name="Horton D.L."/>
            <person name="Alikhan N.F."/>
            <person name="Baker D."/>
            <person name="Gharbi K."/>
            <person name="Hall N."/>
            <person name="Watson M."/>
            <person name="Adriaenssens E.M."/>
            <person name="Foster-Nyarko E."/>
            <person name="Jarju S."/>
            <person name="Secka A."/>
            <person name="Antonio M."/>
            <person name="Oren A."/>
            <person name="Chaudhuri R.R."/>
            <person name="La Ragione R."/>
            <person name="Hildebrand F."/>
            <person name="Pallen M.J."/>
        </authorList>
    </citation>
    <scope>NUCLEOTIDE SEQUENCE</scope>
    <source>
        <strain evidence="2">ChiGjej4B4-7305</strain>
    </source>
</reference>
<dbReference type="EMBL" id="DXBY01000143">
    <property type="protein sequence ID" value="HIZ35793.1"/>
    <property type="molecule type" value="Genomic_DNA"/>
</dbReference>
<name>A0A9D2EE54_9MICO</name>
<dbReference type="AlphaFoldDB" id="A0A9D2EE54"/>
<keyword evidence="1" id="KW-0812">Transmembrane</keyword>
<evidence type="ECO:0008006" key="4">
    <source>
        <dbReference type="Google" id="ProtNLM"/>
    </source>
</evidence>
<feature type="transmembrane region" description="Helical" evidence="1">
    <location>
        <begin position="7"/>
        <end position="27"/>
    </location>
</feature>
<gene>
    <name evidence="2" type="ORF">H9815_08440</name>
</gene>
<accession>A0A9D2EE54</accession>
<keyword evidence="1" id="KW-1133">Transmembrane helix</keyword>
<protein>
    <recommendedName>
        <fullName evidence="4">Aerotolerance regulator N-terminal domain-containing protein</fullName>
    </recommendedName>
</protein>
<feature type="transmembrane region" description="Helical" evidence="1">
    <location>
        <begin position="60"/>
        <end position="77"/>
    </location>
</feature>
<dbReference type="Proteomes" id="UP000824037">
    <property type="component" value="Unassembled WGS sequence"/>
</dbReference>
<sequence length="78" mass="8978">MWTNVELAPWMLIPPAIVILLAVWGLVSPQSQWRTLWRWQGRYRLITDRAAQDNLVRRSSIAPLLVCIALMVILVIAL</sequence>
<evidence type="ECO:0000313" key="2">
    <source>
        <dbReference type="EMBL" id="HIZ35793.1"/>
    </source>
</evidence>
<evidence type="ECO:0000313" key="3">
    <source>
        <dbReference type="Proteomes" id="UP000824037"/>
    </source>
</evidence>
<organism evidence="2 3">
    <name type="scientific">Candidatus Ruania gallistercoris</name>
    <dbReference type="NCBI Taxonomy" id="2838746"/>
    <lineage>
        <taxon>Bacteria</taxon>
        <taxon>Bacillati</taxon>
        <taxon>Actinomycetota</taxon>
        <taxon>Actinomycetes</taxon>
        <taxon>Micrococcales</taxon>
        <taxon>Ruaniaceae</taxon>
        <taxon>Ruania</taxon>
    </lineage>
</organism>
<evidence type="ECO:0000256" key="1">
    <source>
        <dbReference type="SAM" id="Phobius"/>
    </source>
</evidence>
<reference evidence="2" key="2">
    <citation type="submission" date="2021-04" db="EMBL/GenBank/DDBJ databases">
        <authorList>
            <person name="Gilroy R."/>
        </authorList>
    </citation>
    <scope>NUCLEOTIDE SEQUENCE</scope>
    <source>
        <strain evidence="2">ChiGjej4B4-7305</strain>
    </source>
</reference>
<comment type="caution">
    <text evidence="2">The sequence shown here is derived from an EMBL/GenBank/DDBJ whole genome shotgun (WGS) entry which is preliminary data.</text>
</comment>
<keyword evidence="1" id="KW-0472">Membrane</keyword>